<proteinExistence type="predicted"/>
<evidence type="ECO:0000313" key="2">
    <source>
        <dbReference type="Proteomes" id="UP000254496"/>
    </source>
</evidence>
<reference evidence="1 2" key="1">
    <citation type="submission" date="2018-06" db="EMBL/GenBank/DDBJ databases">
        <authorList>
            <consortium name="Pathogen Informatics"/>
            <person name="Doyle S."/>
        </authorList>
    </citation>
    <scope>NUCLEOTIDE SEQUENCE [LARGE SCALE GENOMIC DNA]</scope>
    <source>
        <strain evidence="1 2">NCTC8540</strain>
    </source>
</reference>
<sequence>MMSNYQQLRIVLDTQVGLPELQYNRIKYTYKCGHDAQFSLEMIRKLRQTKGVARCYFRKRKSGAILRLILVDKKI</sequence>
<comment type="caution">
    <text evidence="1">The sequence shown here is derived from an EMBL/GenBank/DDBJ whole genome shotgun (WGS) entry which is preliminary data.</text>
</comment>
<evidence type="ECO:0000313" key="1">
    <source>
        <dbReference type="EMBL" id="STO68954.1"/>
    </source>
</evidence>
<gene>
    <name evidence="1" type="ORF">NCTC8540_01472</name>
</gene>
<protein>
    <submittedName>
        <fullName evidence="1">Uncharacterized protein</fullName>
    </submittedName>
</protein>
<dbReference type="Proteomes" id="UP000254496">
    <property type="component" value="Unassembled WGS sequence"/>
</dbReference>
<accession>A0AB38HBE0</accession>
<name>A0AB38HBE0_9PAST</name>
<organism evidence="1 2">
    <name type="scientific">Canicola haemoglobinophilus</name>
    <dbReference type="NCBI Taxonomy" id="733"/>
    <lineage>
        <taxon>Bacteria</taxon>
        <taxon>Pseudomonadati</taxon>
        <taxon>Pseudomonadota</taxon>
        <taxon>Gammaproteobacteria</taxon>
        <taxon>Pasteurellales</taxon>
        <taxon>Pasteurellaceae</taxon>
        <taxon>Canicola</taxon>
    </lineage>
</organism>
<dbReference type="EMBL" id="UGHJ01000001">
    <property type="protein sequence ID" value="STO68954.1"/>
    <property type="molecule type" value="Genomic_DNA"/>
</dbReference>
<dbReference type="AlphaFoldDB" id="A0AB38HBE0"/>